<dbReference type="AlphaFoldDB" id="A0A1D3JFH5"/>
<keyword evidence="3" id="KW-1185">Reference proteome</keyword>
<keyword evidence="1" id="KW-0812">Transmembrane</keyword>
<gene>
    <name evidence="2" type="primary">PocGH01_00214500</name>
    <name evidence="2" type="ORF">POCGH01_00214500</name>
</gene>
<sequence>MSKITEFWKLYNVTNECKWQFPSCTNNKVYVKLKELYDYALNYKILDHYLNSQKDPCIQKLQEYLQKSINLYNLVKSEYKSNKIKHPCKAYYDIREIYGNKKIAQLQCNNVISDNEAYSVIAGKLQKQQEGADYKEIITQEIAMEDSHSHGSGFDLGDKQYVSSHTNSYSSMAITLTLLGTLFIFFFLHRIRFP</sequence>
<evidence type="ECO:0008006" key="4">
    <source>
        <dbReference type="Google" id="ProtNLM"/>
    </source>
</evidence>
<keyword evidence="1" id="KW-0472">Membrane</keyword>
<dbReference type="VEuPathDB" id="PlasmoDB:PocGH01_00214500"/>
<protein>
    <recommendedName>
        <fullName evidence="4">PIR protein</fullName>
    </recommendedName>
</protein>
<evidence type="ECO:0000313" key="3">
    <source>
        <dbReference type="Proteomes" id="UP000242942"/>
    </source>
</evidence>
<reference evidence="2 3" key="1">
    <citation type="submission" date="2016-06" db="EMBL/GenBank/DDBJ databases">
        <authorList>
            <consortium name="Pathogen Informatics"/>
        </authorList>
    </citation>
    <scope>NUCLEOTIDE SEQUENCE [LARGE SCALE GENOMIC DNA]</scope>
    <source>
        <strain evidence="2">PocGH01</strain>
    </source>
</reference>
<evidence type="ECO:0000256" key="1">
    <source>
        <dbReference type="SAM" id="Phobius"/>
    </source>
</evidence>
<name>A0A1D3JFH5_PLAOA</name>
<proteinExistence type="predicted"/>
<dbReference type="Proteomes" id="UP000242942">
    <property type="component" value="Unassembled WGS sequence"/>
</dbReference>
<organism evidence="2 3">
    <name type="scientific">Plasmodium ovale</name>
    <name type="common">malaria parasite P. ovale</name>
    <dbReference type="NCBI Taxonomy" id="36330"/>
    <lineage>
        <taxon>Eukaryota</taxon>
        <taxon>Sar</taxon>
        <taxon>Alveolata</taxon>
        <taxon>Apicomplexa</taxon>
        <taxon>Aconoidasida</taxon>
        <taxon>Haemosporida</taxon>
        <taxon>Plasmodiidae</taxon>
        <taxon>Plasmodium</taxon>
        <taxon>Plasmodium (Plasmodium)</taxon>
    </lineage>
</organism>
<dbReference type="OrthoDB" id="10571785at2759"/>
<feature type="transmembrane region" description="Helical" evidence="1">
    <location>
        <begin position="169"/>
        <end position="188"/>
    </location>
</feature>
<accession>A0A1D3JFH5</accession>
<keyword evidence="1" id="KW-1133">Transmembrane helix</keyword>
<evidence type="ECO:0000313" key="2">
    <source>
        <dbReference type="EMBL" id="SBT84637.1"/>
    </source>
</evidence>
<dbReference type="EMBL" id="FLRI01000553">
    <property type="protein sequence ID" value="SBT84637.1"/>
    <property type="molecule type" value="Genomic_DNA"/>
</dbReference>